<organism evidence="3 4">
    <name type="scientific">Microlunatus aurantiacus</name>
    <dbReference type="NCBI Taxonomy" id="446786"/>
    <lineage>
        <taxon>Bacteria</taxon>
        <taxon>Bacillati</taxon>
        <taxon>Actinomycetota</taxon>
        <taxon>Actinomycetes</taxon>
        <taxon>Propionibacteriales</taxon>
        <taxon>Propionibacteriaceae</taxon>
        <taxon>Microlunatus</taxon>
    </lineage>
</organism>
<dbReference type="InterPro" id="IPR050249">
    <property type="entry name" value="Pseudomonas-type_ThrB"/>
</dbReference>
<evidence type="ECO:0000313" key="3">
    <source>
        <dbReference type="EMBL" id="GAA3694559.1"/>
    </source>
</evidence>
<dbReference type="SUPFAM" id="SSF56112">
    <property type="entry name" value="Protein kinase-like (PK-like)"/>
    <property type="match status" value="1"/>
</dbReference>
<dbReference type="PANTHER" id="PTHR21064">
    <property type="entry name" value="AMINOGLYCOSIDE PHOSPHOTRANSFERASE DOMAIN-CONTAINING PROTEIN-RELATED"/>
    <property type="match status" value="1"/>
</dbReference>
<dbReference type="InterPro" id="IPR011009">
    <property type="entry name" value="Kinase-like_dom_sf"/>
</dbReference>
<sequence>MITARPEMLWERTDAAVELGRRFGFPSADAAADWAVRVLAEDYELGLESLDRMVISAHNVMFWVTARDAGRLLIKVCRLAAAHDSLAARAALVRWLSGRGLPVAPPLPTVAGDHQLLRDGRSLGIQPVLSGELLDGGDLEQVRAAGEMLASLHEHVADWPDAARLEHARPVAGGGPGVPGAPAELRSRLEQRARDLPELPRQPVHADYRGANILTHGVTITGLLDFEEARLDTAVADLARAVCLLGTWYHDWKPLSPEAQAAFLDGYTARRPLTGAEQACLPVIIGRSMLGLGWWDEARRWLA</sequence>
<proteinExistence type="inferred from homology"/>
<name>A0ABP7CQ25_9ACTN</name>
<dbReference type="Proteomes" id="UP001500051">
    <property type="component" value="Unassembled WGS sequence"/>
</dbReference>
<accession>A0ABP7CQ25</accession>
<dbReference type="RefSeq" id="WP_344810976.1">
    <property type="nucleotide sequence ID" value="NZ_BAAAYX010000002.1"/>
</dbReference>
<dbReference type="InterPro" id="IPR002575">
    <property type="entry name" value="Aminoglycoside_PTrfase"/>
</dbReference>
<evidence type="ECO:0000256" key="1">
    <source>
        <dbReference type="ARBA" id="ARBA00038240"/>
    </source>
</evidence>
<keyword evidence="4" id="KW-1185">Reference proteome</keyword>
<evidence type="ECO:0000259" key="2">
    <source>
        <dbReference type="Pfam" id="PF01636"/>
    </source>
</evidence>
<dbReference type="EMBL" id="BAAAYX010000002">
    <property type="protein sequence ID" value="GAA3694559.1"/>
    <property type="molecule type" value="Genomic_DNA"/>
</dbReference>
<dbReference type="PANTHER" id="PTHR21064:SF6">
    <property type="entry name" value="AMINOGLYCOSIDE PHOSPHOTRANSFERASE DOMAIN-CONTAINING PROTEIN"/>
    <property type="match status" value="1"/>
</dbReference>
<evidence type="ECO:0000313" key="4">
    <source>
        <dbReference type="Proteomes" id="UP001500051"/>
    </source>
</evidence>
<feature type="domain" description="Aminoglycoside phosphotransferase" evidence="2">
    <location>
        <begin position="57"/>
        <end position="271"/>
    </location>
</feature>
<comment type="caution">
    <text evidence="3">The sequence shown here is derived from an EMBL/GenBank/DDBJ whole genome shotgun (WGS) entry which is preliminary data.</text>
</comment>
<reference evidence="4" key="1">
    <citation type="journal article" date="2019" name="Int. J. Syst. Evol. Microbiol.">
        <title>The Global Catalogue of Microorganisms (GCM) 10K type strain sequencing project: providing services to taxonomists for standard genome sequencing and annotation.</title>
        <authorList>
            <consortium name="The Broad Institute Genomics Platform"/>
            <consortium name="The Broad Institute Genome Sequencing Center for Infectious Disease"/>
            <person name="Wu L."/>
            <person name="Ma J."/>
        </authorList>
    </citation>
    <scope>NUCLEOTIDE SEQUENCE [LARGE SCALE GENOMIC DNA]</scope>
    <source>
        <strain evidence="4">JCM 16548</strain>
    </source>
</reference>
<comment type="similarity">
    <text evidence="1">Belongs to the pseudomonas-type ThrB family.</text>
</comment>
<protein>
    <recommendedName>
        <fullName evidence="2">Aminoglycoside phosphotransferase domain-containing protein</fullName>
    </recommendedName>
</protein>
<dbReference type="Gene3D" id="3.90.1200.10">
    <property type="match status" value="1"/>
</dbReference>
<dbReference type="Pfam" id="PF01636">
    <property type="entry name" value="APH"/>
    <property type="match status" value="1"/>
</dbReference>
<gene>
    <name evidence="3" type="ORF">GCM10022204_07960</name>
</gene>